<dbReference type="SUPFAM" id="SSF53448">
    <property type="entry name" value="Nucleotide-diphospho-sugar transferases"/>
    <property type="match status" value="1"/>
</dbReference>
<accession>A0A1F4ZTL7</accession>
<protein>
    <recommendedName>
        <fullName evidence="1">Glycosyltransferase 2-like domain-containing protein</fullName>
    </recommendedName>
</protein>
<dbReference type="PANTHER" id="PTHR10859:SF91">
    <property type="entry name" value="DOLICHYL-PHOSPHATE BETA-GLUCOSYLTRANSFERASE"/>
    <property type="match status" value="1"/>
</dbReference>
<dbReference type="AlphaFoldDB" id="A0A1F4ZTL7"/>
<reference evidence="2 3" key="1">
    <citation type="journal article" date="2016" name="Nat. Commun.">
        <title>Thousands of microbial genomes shed light on interconnected biogeochemical processes in an aquifer system.</title>
        <authorList>
            <person name="Anantharaman K."/>
            <person name="Brown C.T."/>
            <person name="Hug L.A."/>
            <person name="Sharon I."/>
            <person name="Castelle C.J."/>
            <person name="Probst A.J."/>
            <person name="Thomas B.C."/>
            <person name="Singh A."/>
            <person name="Wilkins M.J."/>
            <person name="Karaoz U."/>
            <person name="Brodie E.L."/>
            <person name="Williams K.H."/>
            <person name="Hubbard S.S."/>
            <person name="Banfield J.F."/>
        </authorList>
    </citation>
    <scope>NUCLEOTIDE SEQUENCE [LARGE SCALE GENOMIC DNA]</scope>
</reference>
<evidence type="ECO:0000313" key="2">
    <source>
        <dbReference type="EMBL" id="OGD08704.1"/>
    </source>
</evidence>
<feature type="domain" description="Glycosyltransferase 2-like" evidence="1">
    <location>
        <begin position="8"/>
        <end position="172"/>
    </location>
</feature>
<sequence length="255" mass="28676">MPKSPYLSVVIPVYNEADNLKTQKLPQIYKYLSAMDFSWEMILVNDGSSDDSLALLNEFIKDHPAVKLIDNPHQGKAATVATGVFASQGEYILFSDTDQATPIEELNKFIPFMHQGYEIIIGSRTGRKGAPLFRQILARGMVIFRTLLLNLPITDSQCGFKAFKKEAATKIFTIMSRVHPPQVISGPAVNPGFDVELLYLGRKLGFKIKEIPVVWNYYTSKRVSFFKDAVNGVKELFLVRYRSLTNAYILDADGK</sequence>
<organism evidence="2 3">
    <name type="scientific">Candidatus Amesbacteria bacterium RIFOXYB1_FULL_44_23</name>
    <dbReference type="NCBI Taxonomy" id="1797263"/>
    <lineage>
        <taxon>Bacteria</taxon>
        <taxon>Candidatus Amesiibacteriota</taxon>
    </lineage>
</organism>
<dbReference type="PANTHER" id="PTHR10859">
    <property type="entry name" value="GLYCOSYL TRANSFERASE"/>
    <property type="match status" value="1"/>
</dbReference>
<dbReference type="Proteomes" id="UP000176424">
    <property type="component" value="Unassembled WGS sequence"/>
</dbReference>
<dbReference type="Gene3D" id="3.90.550.10">
    <property type="entry name" value="Spore Coat Polysaccharide Biosynthesis Protein SpsA, Chain A"/>
    <property type="match status" value="1"/>
</dbReference>
<gene>
    <name evidence="2" type="ORF">A2397_04055</name>
</gene>
<dbReference type="InterPro" id="IPR001173">
    <property type="entry name" value="Glyco_trans_2-like"/>
</dbReference>
<dbReference type="EMBL" id="MEXR01000052">
    <property type="protein sequence ID" value="OGD08704.1"/>
    <property type="molecule type" value="Genomic_DNA"/>
</dbReference>
<comment type="caution">
    <text evidence="2">The sequence shown here is derived from an EMBL/GenBank/DDBJ whole genome shotgun (WGS) entry which is preliminary data.</text>
</comment>
<proteinExistence type="predicted"/>
<dbReference type="InterPro" id="IPR029044">
    <property type="entry name" value="Nucleotide-diphossugar_trans"/>
</dbReference>
<dbReference type="GO" id="GO:0006487">
    <property type="term" value="P:protein N-linked glycosylation"/>
    <property type="evidence" value="ECO:0007669"/>
    <property type="project" value="TreeGrafter"/>
</dbReference>
<evidence type="ECO:0000259" key="1">
    <source>
        <dbReference type="Pfam" id="PF00535"/>
    </source>
</evidence>
<dbReference type="STRING" id="1797263.A2397_04055"/>
<name>A0A1F4ZTL7_9BACT</name>
<dbReference type="Pfam" id="PF00535">
    <property type="entry name" value="Glycos_transf_2"/>
    <property type="match status" value="1"/>
</dbReference>
<evidence type="ECO:0000313" key="3">
    <source>
        <dbReference type="Proteomes" id="UP000176424"/>
    </source>
</evidence>